<comment type="caution">
    <text evidence="2">The sequence shown here is derived from an EMBL/GenBank/DDBJ whole genome shotgun (WGS) entry which is preliminary data.</text>
</comment>
<protein>
    <recommendedName>
        <fullName evidence="4">Lipoprotein</fullName>
    </recommendedName>
</protein>
<name>A0ABP3FAN0_9GAMM</name>
<gene>
    <name evidence="2" type="ORF">GCM10009129_02410</name>
</gene>
<keyword evidence="1" id="KW-0732">Signal</keyword>
<proteinExistence type="predicted"/>
<evidence type="ECO:0000313" key="3">
    <source>
        <dbReference type="Proteomes" id="UP001501787"/>
    </source>
</evidence>
<feature type="chain" id="PRO_5047515273" description="Lipoprotein" evidence="1">
    <location>
        <begin position="29"/>
        <end position="186"/>
    </location>
</feature>
<evidence type="ECO:0000256" key="1">
    <source>
        <dbReference type="SAM" id="SignalP"/>
    </source>
</evidence>
<reference evidence="3" key="1">
    <citation type="journal article" date="2019" name="Int. J. Syst. Evol. Microbiol.">
        <title>The Global Catalogue of Microorganisms (GCM) 10K type strain sequencing project: providing services to taxonomists for standard genome sequencing and annotation.</title>
        <authorList>
            <consortium name="The Broad Institute Genomics Platform"/>
            <consortium name="The Broad Institute Genome Sequencing Center for Infectious Disease"/>
            <person name="Wu L."/>
            <person name="Ma J."/>
        </authorList>
    </citation>
    <scope>NUCLEOTIDE SEQUENCE [LARGE SCALE GENOMIC DNA]</scope>
    <source>
        <strain evidence="3">JCM 16343</strain>
    </source>
</reference>
<accession>A0ABP3FAN0</accession>
<dbReference type="RefSeq" id="WP_201504217.1">
    <property type="nucleotide sequence ID" value="NZ_BAAAFR010000001.1"/>
</dbReference>
<organism evidence="2 3">
    <name type="scientific">Psychrobacter aestuarii</name>
    <dbReference type="NCBI Taxonomy" id="556327"/>
    <lineage>
        <taxon>Bacteria</taxon>
        <taxon>Pseudomonadati</taxon>
        <taxon>Pseudomonadota</taxon>
        <taxon>Gammaproteobacteria</taxon>
        <taxon>Moraxellales</taxon>
        <taxon>Moraxellaceae</taxon>
        <taxon>Psychrobacter</taxon>
    </lineage>
</organism>
<sequence>MHLVINALCKTVLLPVMLAASAISCVSAKPLSEVSKVSTMAKTIQASQKNSNTSQNVKLEFYTIYDSEKKCDQKNFGFTWQKVKDDLARYDMGMNKIDWLFAPSMCTQVITPNFNHVVITEFMDKNSLLRAYYIHHTKQNKRILLKLERDDWLQSSSKGKYKYFGDVDSFPEGKFILNQYIYEQDQ</sequence>
<dbReference type="EMBL" id="BAAAFR010000001">
    <property type="protein sequence ID" value="GAA0308793.1"/>
    <property type="molecule type" value="Genomic_DNA"/>
</dbReference>
<dbReference type="Proteomes" id="UP001501787">
    <property type="component" value="Unassembled WGS sequence"/>
</dbReference>
<evidence type="ECO:0000313" key="2">
    <source>
        <dbReference type="EMBL" id="GAA0308793.1"/>
    </source>
</evidence>
<evidence type="ECO:0008006" key="4">
    <source>
        <dbReference type="Google" id="ProtNLM"/>
    </source>
</evidence>
<feature type="signal peptide" evidence="1">
    <location>
        <begin position="1"/>
        <end position="28"/>
    </location>
</feature>
<keyword evidence="3" id="KW-1185">Reference proteome</keyword>